<dbReference type="Proteomes" id="UP001638806">
    <property type="component" value="Unassembled WGS sequence"/>
</dbReference>
<proteinExistence type="predicted"/>
<dbReference type="EMBL" id="JBGNUJ010000003">
    <property type="protein sequence ID" value="KAL3961485.1"/>
    <property type="molecule type" value="Genomic_DNA"/>
</dbReference>
<evidence type="ECO:0000313" key="2">
    <source>
        <dbReference type="Proteomes" id="UP001638806"/>
    </source>
</evidence>
<name>A0ACC4DYL0_PURLI</name>
<evidence type="ECO:0000313" key="1">
    <source>
        <dbReference type="EMBL" id="KAL3961485.1"/>
    </source>
</evidence>
<comment type="caution">
    <text evidence="1">The sequence shown here is derived from an EMBL/GenBank/DDBJ whole genome shotgun (WGS) entry which is preliminary data.</text>
</comment>
<accession>A0ACC4DYL0</accession>
<sequence length="61" mass="7229">MHRRLRQNEHGFKYIIPSSRVLQNDSFDQALFDLLVSTIFSPTQKALIDPNKIQIERQMKD</sequence>
<protein>
    <submittedName>
        <fullName evidence="1">Uncharacterized protein</fullName>
    </submittedName>
</protein>
<gene>
    <name evidence="1" type="ORF">ACCO45_003008</name>
</gene>
<organism evidence="1 2">
    <name type="scientific">Purpureocillium lilacinum</name>
    <name type="common">Paecilomyces lilacinus</name>
    <dbReference type="NCBI Taxonomy" id="33203"/>
    <lineage>
        <taxon>Eukaryota</taxon>
        <taxon>Fungi</taxon>
        <taxon>Dikarya</taxon>
        <taxon>Ascomycota</taxon>
        <taxon>Pezizomycotina</taxon>
        <taxon>Sordariomycetes</taxon>
        <taxon>Hypocreomycetidae</taxon>
        <taxon>Hypocreales</taxon>
        <taxon>Ophiocordycipitaceae</taxon>
        <taxon>Purpureocillium</taxon>
    </lineage>
</organism>
<reference evidence="1" key="1">
    <citation type="submission" date="2024-12" db="EMBL/GenBank/DDBJ databases">
        <title>Comparative genomics and development of molecular markers within Purpureocillium lilacinum and among Purpureocillium species.</title>
        <authorList>
            <person name="Yeh Z.-Y."/>
            <person name="Ni N.-T."/>
            <person name="Lo P.-H."/>
            <person name="Mushyakhwo K."/>
            <person name="Lin C.-F."/>
            <person name="Nai Y.-S."/>
        </authorList>
    </citation>
    <scope>NUCLEOTIDE SEQUENCE</scope>
    <source>
        <strain evidence="1">NCHU-NPUST-175</strain>
    </source>
</reference>
<keyword evidence="2" id="KW-1185">Reference proteome</keyword>